<dbReference type="OrthoDB" id="1698671at2"/>
<evidence type="ECO:0000256" key="1">
    <source>
        <dbReference type="SAM" id="MobiDB-lite"/>
    </source>
</evidence>
<feature type="domain" description="YqbQ/XkdQ" evidence="2">
    <location>
        <begin position="40"/>
        <end position="343"/>
    </location>
</feature>
<dbReference type="STRING" id="209880.SAMN02910343_00673"/>
<dbReference type="SUPFAM" id="SSF69279">
    <property type="entry name" value="Phage tail proteins"/>
    <property type="match status" value="1"/>
</dbReference>
<organism evidence="3 4">
    <name type="scientific">Allisonella histaminiformans</name>
    <dbReference type="NCBI Taxonomy" id="209880"/>
    <lineage>
        <taxon>Bacteria</taxon>
        <taxon>Bacillati</taxon>
        <taxon>Bacillota</taxon>
        <taxon>Negativicutes</taxon>
        <taxon>Veillonellales</taxon>
        <taxon>Veillonellaceae</taxon>
        <taxon>Allisonella</taxon>
    </lineage>
</organism>
<dbReference type="EMBL" id="FMXA01000007">
    <property type="protein sequence ID" value="SDA45759.1"/>
    <property type="molecule type" value="Genomic_DNA"/>
</dbReference>
<feature type="compositionally biased region" description="Gly residues" evidence="1">
    <location>
        <begin position="355"/>
        <end position="366"/>
    </location>
</feature>
<reference evidence="3 4" key="1">
    <citation type="submission" date="2016-10" db="EMBL/GenBank/DDBJ databases">
        <authorList>
            <person name="de Groot N.N."/>
        </authorList>
    </citation>
    <scope>NUCLEOTIDE SEQUENCE [LARGE SCALE GENOMIC DNA]</scope>
    <source>
        <strain evidence="3 4">DSM 15230</strain>
    </source>
</reference>
<evidence type="ECO:0000259" key="2">
    <source>
        <dbReference type="Pfam" id="PF24032"/>
    </source>
</evidence>
<evidence type="ECO:0000313" key="3">
    <source>
        <dbReference type="EMBL" id="SDA45759.1"/>
    </source>
</evidence>
<name>A0A1G5VIT3_9FIRM</name>
<dbReference type="Pfam" id="PF24032">
    <property type="entry name" value="YQBQ"/>
    <property type="match status" value="1"/>
</dbReference>
<dbReference type="InterPro" id="IPR056937">
    <property type="entry name" value="YqbQ/XkdQ"/>
</dbReference>
<accession>A0A1G5VIT3</accession>
<feature type="region of interest" description="Disordered" evidence="1">
    <location>
        <begin position="343"/>
        <end position="381"/>
    </location>
</feature>
<dbReference type="GeneID" id="87755707"/>
<evidence type="ECO:0000313" key="4">
    <source>
        <dbReference type="Proteomes" id="UP000199689"/>
    </source>
</evidence>
<sequence>MPDTQGPTLNTFTGGGDGLQMIVYHKKTEEYFVPAVLDGVTWELHRKGAPGKLSFKVVKDDILKMEYGDTVDVSWNGTQFFHGFIFEKKRNKNKQWDCLAYDQIRYLLNKDSFSYIGKKANEVIKELAEDYELLVGDLDDTGFVIEKRREPNTTILDMIQNALDLTMIHTNKMYVLYDDCGKLTLKDIEKLQTNLLIDSDTAQDYAYTGTIDKGVYNLIKLNVDEGENGHKVYYAPASNKDYENSETRKQWGVLELTQNANPHNQFPQDLANRLLENYNKVSRTLSIKGAAGDLSVRGGSMVFVNINLGETDWQQSDDEAKLSIVETVTHRFSNFEHTMDMDVRNDKITGVSNASGGGGGAGGGSNGSNSNNSNGSNATQASQNIERGADAFVGATMPSGQNGCVEAATRVGGYNSPFLAREARNGVAGVNRLVSDAHSYGVPVIPYDESKLEVGDTIVYGNNKHVVISSGGYSYVGNSSSRRKVVRGSDYREMGGLHPTWIIKTSHG</sequence>
<feature type="compositionally biased region" description="Low complexity" evidence="1">
    <location>
        <begin position="367"/>
        <end position="378"/>
    </location>
</feature>
<dbReference type="RefSeq" id="WP_091363852.1">
    <property type="nucleotide sequence ID" value="NZ_FMXA01000007.1"/>
</dbReference>
<gene>
    <name evidence="3" type="ORF">SAMN02910343_00673</name>
</gene>
<proteinExistence type="predicted"/>
<keyword evidence="4" id="KW-1185">Reference proteome</keyword>
<dbReference type="Proteomes" id="UP000199689">
    <property type="component" value="Unassembled WGS sequence"/>
</dbReference>
<dbReference type="AlphaFoldDB" id="A0A1G5VIT3"/>
<protein>
    <recommendedName>
        <fullName evidence="2">YqbQ/XkdQ domain-containing protein</fullName>
    </recommendedName>
</protein>